<sequence length="140" mass="15684">MLGKLLTGLCLAMLCSLSFAETCPNVNDIKTNHLNGWKAYDSDDGAPLSTAREVQFKKMVEQFALAEWANGKRQSGAIHCYYRDSSGSNLEAYLAKDHFVPKQTSSSFWYSVSGYMHCAARKENCEFETKMLGNHQLAKK</sequence>
<evidence type="ECO:0000313" key="3">
    <source>
        <dbReference type="Proteomes" id="UP000324194"/>
    </source>
</evidence>
<reference evidence="2 3" key="1">
    <citation type="submission" date="2019-08" db="EMBL/GenBank/DDBJ databases">
        <authorList>
            <person name="Guy L."/>
        </authorList>
    </citation>
    <scope>NUCLEOTIDE SEQUENCE [LARGE SCALE GENOMIC DNA]</scope>
    <source>
        <strain evidence="2 3">SGT-108</strain>
    </source>
</reference>
<dbReference type="AlphaFoldDB" id="A0A5E4PKP6"/>
<feature type="signal peptide" evidence="1">
    <location>
        <begin position="1"/>
        <end position="20"/>
    </location>
</feature>
<gene>
    <name evidence="2" type="ORF">AQUSIP_21490</name>
</gene>
<evidence type="ECO:0000256" key="1">
    <source>
        <dbReference type="SAM" id="SignalP"/>
    </source>
</evidence>
<proteinExistence type="predicted"/>
<accession>A0A5E4PKP6</accession>
<keyword evidence="3" id="KW-1185">Reference proteome</keyword>
<dbReference type="EMBL" id="LR699119">
    <property type="protein sequence ID" value="VVC76822.1"/>
    <property type="molecule type" value="Genomic_DNA"/>
</dbReference>
<name>A0A5E4PKP6_9COXI</name>
<dbReference type="KEGG" id="asip:AQUSIP_21490"/>
<organism evidence="2 3">
    <name type="scientific">Aquicella siphonis</name>
    <dbReference type="NCBI Taxonomy" id="254247"/>
    <lineage>
        <taxon>Bacteria</taxon>
        <taxon>Pseudomonadati</taxon>
        <taxon>Pseudomonadota</taxon>
        <taxon>Gammaproteobacteria</taxon>
        <taxon>Legionellales</taxon>
        <taxon>Coxiellaceae</taxon>
        <taxon>Aquicella</taxon>
    </lineage>
</organism>
<keyword evidence="1" id="KW-0732">Signal</keyword>
<feature type="chain" id="PRO_5022745991" evidence="1">
    <location>
        <begin position="21"/>
        <end position="140"/>
    </location>
</feature>
<dbReference type="Proteomes" id="UP000324194">
    <property type="component" value="Chromosome 1"/>
</dbReference>
<evidence type="ECO:0000313" key="2">
    <source>
        <dbReference type="EMBL" id="VVC76822.1"/>
    </source>
</evidence>
<dbReference type="RefSeq" id="WP_172622835.1">
    <property type="nucleotide sequence ID" value="NZ_LR699119.1"/>
</dbReference>
<protein>
    <submittedName>
        <fullName evidence="2">Uncharacterized protein</fullName>
    </submittedName>
</protein>